<evidence type="ECO:0000313" key="1">
    <source>
        <dbReference type="EMBL" id="OAM24670.1"/>
    </source>
</evidence>
<name>A0A1A9RUR5_EIKCO</name>
<dbReference type="AlphaFoldDB" id="A0A1A9RUR5"/>
<dbReference type="Proteomes" id="UP000077589">
    <property type="component" value="Unassembled WGS sequence"/>
</dbReference>
<protein>
    <recommendedName>
        <fullName evidence="3">Type II toxin-antitoxin system RelE/ParE family toxin</fullName>
    </recommendedName>
</protein>
<accession>A0A1A9RUR5</accession>
<gene>
    <name evidence="1" type="ORF">A7P90_00165</name>
</gene>
<sequence>MKPKLLYNGIRPLCVLCEDGEEVSSLERELDDYQQSAQTVRHAASIRIIMQRFARGEQLPSQMFHKAGKIHGIQVYEFIKQPIRIYCVSTPNLQGCFLLSHSVLKKWQKTKPADLEKTYRQLQNMLSLEHLVP</sequence>
<proteinExistence type="predicted"/>
<dbReference type="EMBL" id="LXSG01000002">
    <property type="protein sequence ID" value="OAM24670.1"/>
    <property type="molecule type" value="Genomic_DNA"/>
</dbReference>
<evidence type="ECO:0008006" key="3">
    <source>
        <dbReference type="Google" id="ProtNLM"/>
    </source>
</evidence>
<comment type="caution">
    <text evidence="1">The sequence shown here is derived from an EMBL/GenBank/DDBJ whole genome shotgun (WGS) entry which is preliminary data.</text>
</comment>
<evidence type="ECO:0000313" key="2">
    <source>
        <dbReference type="Proteomes" id="UP000077589"/>
    </source>
</evidence>
<organism evidence="1 2">
    <name type="scientific">Eikenella corrodens</name>
    <dbReference type="NCBI Taxonomy" id="539"/>
    <lineage>
        <taxon>Bacteria</taxon>
        <taxon>Pseudomonadati</taxon>
        <taxon>Pseudomonadota</taxon>
        <taxon>Betaproteobacteria</taxon>
        <taxon>Neisseriales</taxon>
        <taxon>Neisseriaceae</taxon>
        <taxon>Eikenella</taxon>
    </lineage>
</organism>
<reference evidence="2" key="1">
    <citation type="submission" date="2016-05" db="EMBL/GenBank/DDBJ databases">
        <title>Draft genome of Corynebacterium afermentans subsp. afermentans LCDC 88199T.</title>
        <authorList>
            <person name="Bernier A.-M."/>
            <person name="Bernard K."/>
        </authorList>
    </citation>
    <scope>NUCLEOTIDE SEQUENCE [LARGE SCALE GENOMIC DNA]</scope>
    <source>
        <strain evidence="2">NML04-0072</strain>
    </source>
</reference>